<gene>
    <name evidence="2" type="ORF">I7I52_12618</name>
</gene>
<comment type="caution">
    <text evidence="2">The sequence shown here is derived from an EMBL/GenBank/DDBJ whole genome shotgun (WGS) entry which is preliminary data.</text>
</comment>
<keyword evidence="1" id="KW-0472">Membrane</keyword>
<evidence type="ECO:0000313" key="2">
    <source>
        <dbReference type="EMBL" id="KAG5288960.1"/>
    </source>
</evidence>
<feature type="transmembrane region" description="Helical" evidence="1">
    <location>
        <begin position="20"/>
        <end position="40"/>
    </location>
</feature>
<keyword evidence="1" id="KW-0812">Transmembrane</keyword>
<accession>A0A8H7YFN2</accession>
<dbReference type="OrthoDB" id="10669667at2759"/>
<evidence type="ECO:0000256" key="1">
    <source>
        <dbReference type="SAM" id="Phobius"/>
    </source>
</evidence>
<dbReference type="VEuPathDB" id="FungiDB:I7I52_12618"/>
<reference evidence="2 3" key="1">
    <citation type="submission" date="2021-01" db="EMBL/GenBank/DDBJ databases">
        <title>Chromosome-level genome assembly of a human fungal pathogen reveals clustering of transcriptionally co-regulated genes.</title>
        <authorList>
            <person name="Voorhies M."/>
            <person name="Cohen S."/>
            <person name="Shea T.P."/>
            <person name="Petrus S."/>
            <person name="Munoz J.F."/>
            <person name="Poplawski S."/>
            <person name="Goldman W.E."/>
            <person name="Michael T."/>
            <person name="Cuomo C.A."/>
            <person name="Sil A."/>
            <person name="Beyhan S."/>
        </authorList>
    </citation>
    <scope>NUCLEOTIDE SEQUENCE [LARGE SCALE GENOMIC DNA]</scope>
    <source>
        <strain evidence="2 3">G184AR</strain>
    </source>
</reference>
<sequence>MPINKTGICKSKTYPPIKIIGLFFIFFNSPMPACFAFFRLTAMPMILSSSLSRSLTRPPYSTWPALLADSNRPSAFMASSSIGCPSFSLRIISRNDTSAFPNKHTLRLPSLVMRKRLQVPQKLCVMLVMKPTRPSNPGTRYVLLVSFL</sequence>
<protein>
    <submittedName>
        <fullName evidence="2">Uncharacterized protein</fullName>
    </submittedName>
</protein>
<proteinExistence type="predicted"/>
<organism evidence="2 3">
    <name type="scientific">Ajellomyces capsulatus</name>
    <name type="common">Darling's disease fungus</name>
    <name type="synonym">Histoplasma capsulatum</name>
    <dbReference type="NCBI Taxonomy" id="5037"/>
    <lineage>
        <taxon>Eukaryota</taxon>
        <taxon>Fungi</taxon>
        <taxon>Dikarya</taxon>
        <taxon>Ascomycota</taxon>
        <taxon>Pezizomycotina</taxon>
        <taxon>Eurotiomycetes</taxon>
        <taxon>Eurotiomycetidae</taxon>
        <taxon>Onygenales</taxon>
        <taxon>Ajellomycetaceae</taxon>
        <taxon>Histoplasma</taxon>
    </lineage>
</organism>
<evidence type="ECO:0000313" key="3">
    <source>
        <dbReference type="Proteomes" id="UP000670092"/>
    </source>
</evidence>
<dbReference type="Proteomes" id="UP000670092">
    <property type="component" value="Unassembled WGS sequence"/>
</dbReference>
<name>A0A8H7YFN2_AJECA</name>
<dbReference type="AlphaFoldDB" id="A0A8H7YFN2"/>
<keyword evidence="1" id="KW-1133">Transmembrane helix</keyword>
<dbReference type="EMBL" id="JAEVHI010000006">
    <property type="protein sequence ID" value="KAG5288960.1"/>
    <property type="molecule type" value="Genomic_DNA"/>
</dbReference>